<evidence type="ECO:0000313" key="1">
    <source>
        <dbReference type="EMBL" id="JAH13863.1"/>
    </source>
</evidence>
<organism evidence="1">
    <name type="scientific">Anguilla anguilla</name>
    <name type="common">European freshwater eel</name>
    <name type="synonym">Muraena anguilla</name>
    <dbReference type="NCBI Taxonomy" id="7936"/>
    <lineage>
        <taxon>Eukaryota</taxon>
        <taxon>Metazoa</taxon>
        <taxon>Chordata</taxon>
        <taxon>Craniata</taxon>
        <taxon>Vertebrata</taxon>
        <taxon>Euteleostomi</taxon>
        <taxon>Actinopterygii</taxon>
        <taxon>Neopterygii</taxon>
        <taxon>Teleostei</taxon>
        <taxon>Anguilliformes</taxon>
        <taxon>Anguillidae</taxon>
        <taxon>Anguilla</taxon>
    </lineage>
</organism>
<reference evidence="1" key="2">
    <citation type="journal article" date="2015" name="Fish Shellfish Immunol.">
        <title>Early steps in the European eel (Anguilla anguilla)-Vibrio vulnificus interaction in the gills: Role of the RtxA13 toxin.</title>
        <authorList>
            <person name="Callol A."/>
            <person name="Pajuelo D."/>
            <person name="Ebbesson L."/>
            <person name="Teles M."/>
            <person name="MacKenzie S."/>
            <person name="Amaro C."/>
        </authorList>
    </citation>
    <scope>NUCLEOTIDE SEQUENCE</scope>
</reference>
<accession>A0A0E9QCP0</accession>
<protein>
    <submittedName>
        <fullName evidence="1">Uncharacterized protein</fullName>
    </submittedName>
</protein>
<reference evidence="1" key="1">
    <citation type="submission" date="2014-11" db="EMBL/GenBank/DDBJ databases">
        <authorList>
            <person name="Amaro Gonzalez C."/>
        </authorList>
    </citation>
    <scope>NUCLEOTIDE SEQUENCE</scope>
</reference>
<sequence length="21" mass="2447">MPQLSAERVFLCSRPTWKSLP</sequence>
<proteinExistence type="predicted"/>
<dbReference type="AlphaFoldDB" id="A0A0E9QCP0"/>
<name>A0A0E9QCP0_ANGAN</name>
<dbReference type="EMBL" id="GBXM01094714">
    <property type="protein sequence ID" value="JAH13863.1"/>
    <property type="molecule type" value="Transcribed_RNA"/>
</dbReference>